<feature type="domain" description="HTH marR-type" evidence="1">
    <location>
        <begin position="4"/>
        <end position="136"/>
    </location>
</feature>
<sequence>MRSGDRIGGDIKRAELELMAAKSAAVRPAGLTVPQYSALLALSDHPGAPAAELARLCLVTPQTMTTILQNLVAMGLVDRTPHQWQRNVLENRLTEAGYAKFREADKGAVAVEQKLADAFTEEERTQLRALLQRCSAVLSDGQPGRSA</sequence>
<accession>A0ABX1FI01</accession>
<dbReference type="Proteomes" id="UP001515943">
    <property type="component" value="Unassembled WGS sequence"/>
</dbReference>
<keyword evidence="3" id="KW-1185">Reference proteome</keyword>
<proteinExistence type="predicted"/>
<dbReference type="PANTHER" id="PTHR33164:SF43">
    <property type="entry name" value="HTH-TYPE TRANSCRIPTIONAL REPRESSOR YETL"/>
    <property type="match status" value="1"/>
</dbReference>
<organism evidence="2 3">
    <name type="scientific">Lentzea indica</name>
    <dbReference type="NCBI Taxonomy" id="2604800"/>
    <lineage>
        <taxon>Bacteria</taxon>
        <taxon>Bacillati</taxon>
        <taxon>Actinomycetota</taxon>
        <taxon>Actinomycetes</taxon>
        <taxon>Pseudonocardiales</taxon>
        <taxon>Pseudonocardiaceae</taxon>
        <taxon>Lentzea</taxon>
    </lineage>
</organism>
<dbReference type="PANTHER" id="PTHR33164">
    <property type="entry name" value="TRANSCRIPTIONAL REGULATOR, MARR FAMILY"/>
    <property type="match status" value="1"/>
</dbReference>
<dbReference type="RefSeq" id="WP_167975193.1">
    <property type="nucleotide sequence ID" value="NZ_VSRL01000056.1"/>
</dbReference>
<dbReference type="Gene3D" id="1.10.10.10">
    <property type="entry name" value="Winged helix-like DNA-binding domain superfamily/Winged helix DNA-binding domain"/>
    <property type="match status" value="1"/>
</dbReference>
<evidence type="ECO:0000259" key="1">
    <source>
        <dbReference type="PROSITE" id="PS50995"/>
    </source>
</evidence>
<reference evidence="2 3" key="1">
    <citation type="submission" date="2019-08" db="EMBL/GenBank/DDBJ databases">
        <title>Lentzea from Indian Himalayas.</title>
        <authorList>
            <person name="Mandal S."/>
            <person name="Mallick Gupta A."/>
            <person name="Maiti P.K."/>
            <person name="Sarkar J."/>
            <person name="Mandal S."/>
        </authorList>
    </citation>
    <scope>NUCLEOTIDE SEQUENCE [LARGE SCALE GENOMIC DNA]</scope>
    <source>
        <strain evidence="2 3">PSKA42</strain>
    </source>
</reference>
<dbReference type="SUPFAM" id="SSF46785">
    <property type="entry name" value="Winged helix' DNA-binding domain"/>
    <property type="match status" value="1"/>
</dbReference>
<evidence type="ECO:0000313" key="2">
    <source>
        <dbReference type="EMBL" id="NKE58530.1"/>
    </source>
</evidence>
<dbReference type="EMBL" id="VSRL01000056">
    <property type="protein sequence ID" value="NKE58530.1"/>
    <property type="molecule type" value="Genomic_DNA"/>
</dbReference>
<dbReference type="InterPro" id="IPR036390">
    <property type="entry name" value="WH_DNA-bd_sf"/>
</dbReference>
<evidence type="ECO:0000313" key="3">
    <source>
        <dbReference type="Proteomes" id="UP001515943"/>
    </source>
</evidence>
<dbReference type="InterPro" id="IPR000835">
    <property type="entry name" value="HTH_MarR-typ"/>
</dbReference>
<name>A0ABX1FI01_9PSEU</name>
<dbReference type="InterPro" id="IPR039422">
    <property type="entry name" value="MarR/SlyA-like"/>
</dbReference>
<comment type="caution">
    <text evidence="2">The sequence shown here is derived from an EMBL/GenBank/DDBJ whole genome shotgun (WGS) entry which is preliminary data.</text>
</comment>
<gene>
    <name evidence="2" type="ORF">FXN61_17560</name>
</gene>
<dbReference type="Pfam" id="PF12802">
    <property type="entry name" value="MarR_2"/>
    <property type="match status" value="1"/>
</dbReference>
<protein>
    <submittedName>
        <fullName evidence="2">MarR family transcriptional regulator</fullName>
    </submittedName>
</protein>
<dbReference type="PROSITE" id="PS50995">
    <property type="entry name" value="HTH_MARR_2"/>
    <property type="match status" value="1"/>
</dbReference>
<dbReference type="SMART" id="SM00347">
    <property type="entry name" value="HTH_MARR"/>
    <property type="match status" value="1"/>
</dbReference>
<dbReference type="InterPro" id="IPR036388">
    <property type="entry name" value="WH-like_DNA-bd_sf"/>
</dbReference>